<name>A0ACB8BT74_9AGAM</name>
<proteinExistence type="predicted"/>
<accession>A0ACB8BT74</accession>
<evidence type="ECO:0000313" key="1">
    <source>
        <dbReference type="EMBL" id="KAH7928884.1"/>
    </source>
</evidence>
<gene>
    <name evidence="1" type="ORF">BV22DRAFT_1030277</name>
</gene>
<sequence length="691" mass="75724">MEKIPEPAEGEWIAIEPPNTTDAPRTCYDYSPAEASTAPPPTFTQSQFDVILRRQRMRPKEGGGLKFTAVPSRFLNLSNDFEFAGWGSFSRVNLTLEDLSHGTETLQEVRNHAVLGQFTASALAGNDILGGVFYTLPAIAAVSSVYSPISLFIATLTLFLWRPIMEELGSALPISGAPYTYLLNVSSKALALVGAALLLLDFASTAVISAATASSYLAGEVSLPFPAYVGTIIVFVIFTAISLSGLKESSRIAFGVLALHVVTMMVLIVASVIAWAQLGTSQLRENWVAGQAPSLSAAVHEVFNGVCIGMLGLTGFECAPAYIAKIRPGRYPSVLRNLHLPAIVLNVTMMLLVLALIPLETILHGDNILSILAQKAAGRWLRTWIAVEAIIVLCAGVLTGILSACELLEQLAHDRVLPQVFLRKIPSTRAPHLIILSFVAFSAVIYSSTGAQLSVISKMFSVVWLAVMTLFPLSLVLLRFSRPRLPRSCQTSMSVVFASVVVALAVIGGNIAIDPTIAGYFAVYFIAIMLVFSVSHNKTQVLRWLYWSYDQYPLLHKWRLTRRWGEQLIKLMTRLRRQPVCILVKGDEINHLFKMILYVCQNEDTSCLKIVHFHDQMTDIPSELEANAKILDESFPEITIDLMLVDGTFEPLTVAALAHHLEIPRSLMFMSCPGPHFPHTTADFGTRIISL</sequence>
<reference evidence="1" key="1">
    <citation type="journal article" date="2021" name="New Phytol.">
        <title>Evolutionary innovations through gain and loss of genes in the ectomycorrhizal Boletales.</title>
        <authorList>
            <person name="Wu G."/>
            <person name="Miyauchi S."/>
            <person name="Morin E."/>
            <person name="Kuo A."/>
            <person name="Drula E."/>
            <person name="Varga T."/>
            <person name="Kohler A."/>
            <person name="Feng B."/>
            <person name="Cao Y."/>
            <person name="Lipzen A."/>
            <person name="Daum C."/>
            <person name="Hundley H."/>
            <person name="Pangilinan J."/>
            <person name="Johnson J."/>
            <person name="Barry K."/>
            <person name="LaButti K."/>
            <person name="Ng V."/>
            <person name="Ahrendt S."/>
            <person name="Min B."/>
            <person name="Choi I.G."/>
            <person name="Park H."/>
            <person name="Plett J.M."/>
            <person name="Magnuson J."/>
            <person name="Spatafora J.W."/>
            <person name="Nagy L.G."/>
            <person name="Henrissat B."/>
            <person name="Grigoriev I.V."/>
            <person name="Yang Z.L."/>
            <person name="Xu J."/>
            <person name="Martin F.M."/>
        </authorList>
    </citation>
    <scope>NUCLEOTIDE SEQUENCE</scope>
    <source>
        <strain evidence="1">KUC20120723A-06</strain>
    </source>
</reference>
<evidence type="ECO:0000313" key="2">
    <source>
        <dbReference type="Proteomes" id="UP000790709"/>
    </source>
</evidence>
<keyword evidence="2" id="KW-1185">Reference proteome</keyword>
<dbReference type="Proteomes" id="UP000790709">
    <property type="component" value="Unassembled WGS sequence"/>
</dbReference>
<comment type="caution">
    <text evidence="1">The sequence shown here is derived from an EMBL/GenBank/DDBJ whole genome shotgun (WGS) entry which is preliminary data.</text>
</comment>
<protein>
    <submittedName>
        <fullName evidence="1">Uncharacterized protein</fullName>
    </submittedName>
</protein>
<organism evidence="1 2">
    <name type="scientific">Leucogyrophana mollusca</name>
    <dbReference type="NCBI Taxonomy" id="85980"/>
    <lineage>
        <taxon>Eukaryota</taxon>
        <taxon>Fungi</taxon>
        <taxon>Dikarya</taxon>
        <taxon>Basidiomycota</taxon>
        <taxon>Agaricomycotina</taxon>
        <taxon>Agaricomycetes</taxon>
        <taxon>Agaricomycetidae</taxon>
        <taxon>Boletales</taxon>
        <taxon>Boletales incertae sedis</taxon>
        <taxon>Leucogyrophana</taxon>
    </lineage>
</organism>
<dbReference type="EMBL" id="MU266348">
    <property type="protein sequence ID" value="KAH7928884.1"/>
    <property type="molecule type" value="Genomic_DNA"/>
</dbReference>